<evidence type="ECO:0000313" key="3">
    <source>
        <dbReference type="EnsemblMetazoa" id="SMAR003474-PA"/>
    </source>
</evidence>
<feature type="region of interest" description="Disordered" evidence="1">
    <location>
        <begin position="267"/>
        <end position="302"/>
    </location>
</feature>
<dbReference type="EnsemblMetazoa" id="SMAR003474-RA">
    <property type="protein sequence ID" value="SMAR003474-PA"/>
    <property type="gene ID" value="SMAR003474"/>
</dbReference>
<organism evidence="3 4">
    <name type="scientific">Strigamia maritima</name>
    <name type="common">European centipede</name>
    <name type="synonym">Geophilus maritimus</name>
    <dbReference type="NCBI Taxonomy" id="126957"/>
    <lineage>
        <taxon>Eukaryota</taxon>
        <taxon>Metazoa</taxon>
        <taxon>Ecdysozoa</taxon>
        <taxon>Arthropoda</taxon>
        <taxon>Myriapoda</taxon>
        <taxon>Chilopoda</taxon>
        <taxon>Pleurostigmophora</taxon>
        <taxon>Geophilomorpha</taxon>
        <taxon>Linotaeniidae</taxon>
        <taxon>Strigamia</taxon>
    </lineage>
</organism>
<proteinExistence type="predicted"/>
<dbReference type="PhylomeDB" id="T1IQZ4"/>
<evidence type="ECO:0000256" key="1">
    <source>
        <dbReference type="SAM" id="MobiDB-lite"/>
    </source>
</evidence>
<accession>T1IQZ4</accession>
<dbReference type="Proteomes" id="UP000014500">
    <property type="component" value="Unassembled WGS sequence"/>
</dbReference>
<keyword evidence="4" id="KW-1185">Reference proteome</keyword>
<evidence type="ECO:0000313" key="4">
    <source>
        <dbReference type="Proteomes" id="UP000014500"/>
    </source>
</evidence>
<protein>
    <recommendedName>
        <fullName evidence="2">Retrovirus-related Pol polyprotein from transposon TNT 1-94-like beta-barrel domain-containing protein</fullName>
    </recommendedName>
</protein>
<dbReference type="HOGENOM" id="CLU_922351_0_0_1"/>
<feature type="compositionally biased region" description="Acidic residues" evidence="1">
    <location>
        <begin position="287"/>
        <end position="302"/>
    </location>
</feature>
<reference evidence="4" key="1">
    <citation type="submission" date="2011-05" db="EMBL/GenBank/DDBJ databases">
        <authorList>
            <person name="Richards S.R."/>
            <person name="Qu J."/>
            <person name="Jiang H."/>
            <person name="Jhangiani S.N."/>
            <person name="Agravi P."/>
            <person name="Goodspeed R."/>
            <person name="Gross S."/>
            <person name="Mandapat C."/>
            <person name="Jackson L."/>
            <person name="Mathew T."/>
            <person name="Pu L."/>
            <person name="Thornton R."/>
            <person name="Saada N."/>
            <person name="Wilczek-Boney K.B."/>
            <person name="Lee S."/>
            <person name="Kovar C."/>
            <person name="Wu Y."/>
            <person name="Scherer S.E."/>
            <person name="Worley K.C."/>
            <person name="Muzny D.M."/>
            <person name="Gibbs R."/>
        </authorList>
    </citation>
    <scope>NUCLEOTIDE SEQUENCE</scope>
    <source>
        <strain evidence="4">Brora</strain>
    </source>
</reference>
<evidence type="ECO:0000259" key="2">
    <source>
        <dbReference type="Pfam" id="PF22936"/>
    </source>
</evidence>
<reference evidence="3" key="2">
    <citation type="submission" date="2015-02" db="UniProtKB">
        <authorList>
            <consortium name="EnsemblMetazoa"/>
        </authorList>
    </citation>
    <scope>IDENTIFICATION</scope>
</reference>
<feature type="domain" description="Retrovirus-related Pol polyprotein from transposon TNT 1-94-like beta-barrel" evidence="2">
    <location>
        <begin position="66"/>
        <end position="110"/>
    </location>
</feature>
<dbReference type="EMBL" id="AFFK01018426">
    <property type="status" value="NOT_ANNOTATED_CDS"/>
    <property type="molecule type" value="Genomic_DNA"/>
</dbReference>
<dbReference type="AlphaFoldDB" id="T1IQZ4"/>
<dbReference type="Pfam" id="PF22936">
    <property type="entry name" value="Pol_BBD"/>
    <property type="match status" value="1"/>
</dbReference>
<dbReference type="InterPro" id="IPR054722">
    <property type="entry name" value="PolX-like_BBD"/>
</dbReference>
<sequence>MRLFREKIRHVVVLGRGRDKAEAYYLKQVKDISNVVACTTVINNLTWYLDCACSDHDAPLELGDGYSTVQGIGDIKLYTYVDRTDNQITLKNVLYVSKFRRNLMSVAKMDVASFHFHIFNGTLTVYRSAYNDPLFRGKLLVNDGLYELTSRTVPTCTDNVHSQVIPSHKLEKLGGVVESNNFPSCNISVSAWHRCYAHMYVRGLKQLAQNDDVKGIKFSSPVKDITCDVCNISKSTRASIWDPSTDKVHETKHVKIVKSKRWINFDDERDDDENGKNPNLISNNDSNFDDDVFEAEAQSDED</sequence>
<name>T1IQZ4_STRMM</name>